<dbReference type="EMBL" id="JADYXP020000021">
    <property type="protein sequence ID" value="KAL0103552.1"/>
    <property type="molecule type" value="Genomic_DNA"/>
</dbReference>
<proteinExistence type="predicted"/>
<reference evidence="1 2" key="1">
    <citation type="submission" date="2023-03" db="EMBL/GenBank/DDBJ databases">
        <title>High recombination rates correlate with genetic variation in Cardiocondyla obscurior ants.</title>
        <authorList>
            <person name="Errbii M."/>
        </authorList>
    </citation>
    <scope>NUCLEOTIDE SEQUENCE [LARGE SCALE GENOMIC DNA]</scope>
    <source>
        <strain evidence="1">Alpha-2009</strain>
        <tissue evidence="1">Whole body</tissue>
    </source>
</reference>
<keyword evidence="2" id="KW-1185">Reference proteome</keyword>
<name>A0AAW2ENX8_9HYME</name>
<protein>
    <submittedName>
        <fullName evidence="1">Uncharacterized protein</fullName>
    </submittedName>
</protein>
<accession>A0AAW2ENX8</accession>
<dbReference type="Proteomes" id="UP001430953">
    <property type="component" value="Unassembled WGS sequence"/>
</dbReference>
<sequence length="85" mass="10182">MYDPLLKEEHVYPTKENGIYVRRSQTPTRSLLSSYLSLNSINLTLRLAPSRFFLIPNDRRRKSMQETHILARATRRDYQTTNRQR</sequence>
<organism evidence="1 2">
    <name type="scientific">Cardiocondyla obscurior</name>
    <dbReference type="NCBI Taxonomy" id="286306"/>
    <lineage>
        <taxon>Eukaryota</taxon>
        <taxon>Metazoa</taxon>
        <taxon>Ecdysozoa</taxon>
        <taxon>Arthropoda</taxon>
        <taxon>Hexapoda</taxon>
        <taxon>Insecta</taxon>
        <taxon>Pterygota</taxon>
        <taxon>Neoptera</taxon>
        <taxon>Endopterygota</taxon>
        <taxon>Hymenoptera</taxon>
        <taxon>Apocrita</taxon>
        <taxon>Aculeata</taxon>
        <taxon>Formicoidea</taxon>
        <taxon>Formicidae</taxon>
        <taxon>Myrmicinae</taxon>
        <taxon>Cardiocondyla</taxon>
    </lineage>
</organism>
<comment type="caution">
    <text evidence="1">The sequence shown here is derived from an EMBL/GenBank/DDBJ whole genome shotgun (WGS) entry which is preliminary data.</text>
</comment>
<evidence type="ECO:0000313" key="1">
    <source>
        <dbReference type="EMBL" id="KAL0103552.1"/>
    </source>
</evidence>
<gene>
    <name evidence="1" type="ORF">PUN28_017665</name>
</gene>
<dbReference type="AlphaFoldDB" id="A0AAW2ENX8"/>
<evidence type="ECO:0000313" key="2">
    <source>
        <dbReference type="Proteomes" id="UP001430953"/>
    </source>
</evidence>